<dbReference type="AlphaFoldDB" id="A0A8J6TXW4"/>
<name>A0A8J6TXW4_9FLAO</name>
<sequence length="214" mass="24158">MGTDAMLLGASIAEHFYLSILDIGTGTGVLALMAKQKNPAATVEAIDIDEAALTDCQFNFENSPWRSDLTCRNQDIFGIQTDRQFDCIVCNPPYYENGLLSESESVNRTKHTASFSLENLFIKVKTLLPENGHFRVILPYSTTEKWVTFGASIGLFLVERIIIFGKPELPKRSILVFGLTEQQVIEHSIIVRNTDNSYTEIYKELTREFHNKTI</sequence>
<dbReference type="RefSeq" id="WP_163491894.1">
    <property type="nucleotide sequence ID" value="NZ_JACVEL010000008.1"/>
</dbReference>
<accession>A0A8J6TXW4</accession>
<dbReference type="GO" id="GO:0032259">
    <property type="term" value="P:methylation"/>
    <property type="evidence" value="ECO:0007669"/>
    <property type="project" value="UniProtKB-KW"/>
</dbReference>
<reference evidence="4" key="1">
    <citation type="submission" date="2020-09" db="EMBL/GenBank/DDBJ databases">
        <title>Taishania pollutisoli gen. nov., sp. nov., Isolated from Tetrabromobisphenol A-Contaminated Soil.</title>
        <authorList>
            <person name="Chen Q."/>
        </authorList>
    </citation>
    <scope>NUCLEOTIDE SEQUENCE</scope>
    <source>
        <strain evidence="4">CZZ-1</strain>
    </source>
</reference>
<dbReference type="InterPro" id="IPR002052">
    <property type="entry name" value="DNA_methylase_N6_adenine_CS"/>
</dbReference>
<feature type="domain" description="Methyltransferase small" evidence="3">
    <location>
        <begin position="10"/>
        <end position="98"/>
    </location>
</feature>
<keyword evidence="1 4" id="KW-0489">Methyltransferase</keyword>
<dbReference type="GO" id="GO:0008170">
    <property type="term" value="F:N-methyltransferase activity"/>
    <property type="evidence" value="ECO:0007669"/>
    <property type="project" value="UniProtKB-ARBA"/>
</dbReference>
<keyword evidence="2" id="KW-0949">S-adenosyl-L-methionine</keyword>
<dbReference type="PANTHER" id="PTHR47739">
    <property type="entry name" value="TRNA1(VAL) (ADENINE(37)-N6)-METHYLTRANSFERASE"/>
    <property type="match status" value="1"/>
</dbReference>
<evidence type="ECO:0000313" key="4">
    <source>
        <dbReference type="EMBL" id="MBC9813106.1"/>
    </source>
</evidence>
<keyword evidence="5" id="KW-1185">Reference proteome</keyword>
<dbReference type="Pfam" id="PF05175">
    <property type="entry name" value="MTS"/>
    <property type="match status" value="1"/>
</dbReference>
<dbReference type="InterPro" id="IPR007848">
    <property type="entry name" value="Small_mtfrase_dom"/>
</dbReference>
<dbReference type="EMBL" id="JACVEL010000008">
    <property type="protein sequence ID" value="MBC9813106.1"/>
    <property type="molecule type" value="Genomic_DNA"/>
</dbReference>
<dbReference type="InterPro" id="IPR050210">
    <property type="entry name" value="tRNA_Adenine-N(6)_MTase"/>
</dbReference>
<dbReference type="PROSITE" id="PS00092">
    <property type="entry name" value="N6_MTASE"/>
    <property type="match status" value="1"/>
</dbReference>
<dbReference type="GO" id="GO:0003676">
    <property type="term" value="F:nucleic acid binding"/>
    <property type="evidence" value="ECO:0007669"/>
    <property type="project" value="InterPro"/>
</dbReference>
<dbReference type="InterPro" id="IPR029063">
    <property type="entry name" value="SAM-dependent_MTases_sf"/>
</dbReference>
<protein>
    <submittedName>
        <fullName evidence="4">Methyltransferase</fullName>
    </submittedName>
</protein>
<dbReference type="SUPFAM" id="SSF53335">
    <property type="entry name" value="S-adenosyl-L-methionine-dependent methyltransferases"/>
    <property type="match status" value="1"/>
</dbReference>
<dbReference type="Gene3D" id="3.40.50.150">
    <property type="entry name" value="Vaccinia Virus protein VP39"/>
    <property type="match status" value="1"/>
</dbReference>
<dbReference type="Proteomes" id="UP000652681">
    <property type="component" value="Unassembled WGS sequence"/>
</dbReference>
<organism evidence="4 5">
    <name type="scientific">Taishania pollutisoli</name>
    <dbReference type="NCBI Taxonomy" id="2766479"/>
    <lineage>
        <taxon>Bacteria</taxon>
        <taxon>Pseudomonadati</taxon>
        <taxon>Bacteroidota</taxon>
        <taxon>Flavobacteriia</taxon>
        <taxon>Flavobacteriales</taxon>
        <taxon>Crocinitomicaceae</taxon>
        <taxon>Taishania</taxon>
    </lineage>
</organism>
<keyword evidence="1 4" id="KW-0808">Transferase</keyword>
<dbReference type="GO" id="GO:0008757">
    <property type="term" value="F:S-adenosylmethionine-dependent methyltransferase activity"/>
    <property type="evidence" value="ECO:0007669"/>
    <property type="project" value="UniProtKB-ARBA"/>
</dbReference>
<comment type="caution">
    <text evidence="4">The sequence shown here is derived from an EMBL/GenBank/DDBJ whole genome shotgun (WGS) entry which is preliminary data.</text>
</comment>
<evidence type="ECO:0000256" key="2">
    <source>
        <dbReference type="ARBA" id="ARBA00022691"/>
    </source>
</evidence>
<evidence type="ECO:0000256" key="1">
    <source>
        <dbReference type="ARBA" id="ARBA00022603"/>
    </source>
</evidence>
<dbReference type="PANTHER" id="PTHR47739:SF1">
    <property type="entry name" value="TRNA1(VAL) (ADENINE(37)-N6)-METHYLTRANSFERASE"/>
    <property type="match status" value="1"/>
</dbReference>
<proteinExistence type="predicted"/>
<evidence type="ECO:0000259" key="3">
    <source>
        <dbReference type="Pfam" id="PF05175"/>
    </source>
</evidence>
<dbReference type="CDD" id="cd02440">
    <property type="entry name" value="AdoMet_MTases"/>
    <property type="match status" value="1"/>
</dbReference>
<evidence type="ECO:0000313" key="5">
    <source>
        <dbReference type="Proteomes" id="UP000652681"/>
    </source>
</evidence>
<gene>
    <name evidence="4" type="ORF">H9Y05_11580</name>
</gene>